<proteinExistence type="predicted"/>
<dbReference type="Gene3D" id="3.80.10.10">
    <property type="entry name" value="Ribonuclease Inhibitor"/>
    <property type="match status" value="1"/>
</dbReference>
<dbReference type="InterPro" id="IPR032675">
    <property type="entry name" value="LRR_dom_sf"/>
</dbReference>
<dbReference type="SUPFAM" id="SSF52047">
    <property type="entry name" value="RNI-like"/>
    <property type="match status" value="1"/>
</dbReference>
<gene>
    <name evidence="1" type="ORF">BGZ65_005287</name>
</gene>
<name>A0A9P6M2L2_9FUNG</name>
<comment type="caution">
    <text evidence="1">The sequence shown here is derived from an EMBL/GenBank/DDBJ whole genome shotgun (WGS) entry which is preliminary data.</text>
</comment>
<dbReference type="EMBL" id="JAAAHW010006314">
    <property type="protein sequence ID" value="KAF9963192.1"/>
    <property type="molecule type" value="Genomic_DNA"/>
</dbReference>
<dbReference type="AlphaFoldDB" id="A0A9P6M2L2"/>
<sequence>MALLNHIPRTLQDMEFDVHIDRNQSQAHIATSTITSTIPLQLSHPTRLRRLSFNTSLMNCEDLLLISLLKQSPLLEHLKLPRIDEIAFVDGVIPTLIGHCPKLQSFHINLGSIDWFHNVCILLEAYPNGLRYLTVSCSWYYNPNPVESSAGALVKALLKYSTNTIEVLDLSGTMGNWIEGVASVLEQCPNLRVLSIRGSFLSLDDIIHATSWKMTVLEPTLSGSREPSCLVLSPWACTKLEELRLYIEKPQFTYLMFVLRQQRRNLGQETNSMFEELVISIILQVGVLWKKLKSVRSLKTQSILWDPDMILAIQTMSFDRGVFYMSHIGLSGIRHQDMVLMGIDWETIGERQRKERNVKLDQIALQERTGLDRRLVPAGDDDGEYDKPWVEDLEVDWPLDVDRKKFHKSGKLYLRQSLRSSAHWFDAYPKK</sequence>
<protein>
    <submittedName>
        <fullName evidence="1">Uncharacterized protein</fullName>
    </submittedName>
</protein>
<evidence type="ECO:0000313" key="2">
    <source>
        <dbReference type="Proteomes" id="UP000749646"/>
    </source>
</evidence>
<dbReference type="OrthoDB" id="2363229at2759"/>
<keyword evidence="2" id="KW-1185">Reference proteome</keyword>
<dbReference type="Proteomes" id="UP000749646">
    <property type="component" value="Unassembled WGS sequence"/>
</dbReference>
<organism evidence="1 2">
    <name type="scientific">Modicella reniformis</name>
    <dbReference type="NCBI Taxonomy" id="1440133"/>
    <lineage>
        <taxon>Eukaryota</taxon>
        <taxon>Fungi</taxon>
        <taxon>Fungi incertae sedis</taxon>
        <taxon>Mucoromycota</taxon>
        <taxon>Mortierellomycotina</taxon>
        <taxon>Mortierellomycetes</taxon>
        <taxon>Mortierellales</taxon>
        <taxon>Mortierellaceae</taxon>
        <taxon>Modicella</taxon>
    </lineage>
</organism>
<evidence type="ECO:0000313" key="1">
    <source>
        <dbReference type="EMBL" id="KAF9963192.1"/>
    </source>
</evidence>
<reference evidence="1" key="1">
    <citation type="journal article" date="2020" name="Fungal Divers.">
        <title>Resolving the Mortierellaceae phylogeny through synthesis of multi-gene phylogenetics and phylogenomics.</title>
        <authorList>
            <person name="Vandepol N."/>
            <person name="Liber J."/>
            <person name="Desiro A."/>
            <person name="Na H."/>
            <person name="Kennedy M."/>
            <person name="Barry K."/>
            <person name="Grigoriev I.V."/>
            <person name="Miller A.N."/>
            <person name="O'Donnell K."/>
            <person name="Stajich J.E."/>
            <person name="Bonito G."/>
        </authorList>
    </citation>
    <scope>NUCLEOTIDE SEQUENCE</scope>
    <source>
        <strain evidence="1">MES-2147</strain>
    </source>
</reference>
<accession>A0A9P6M2L2</accession>